<keyword evidence="6" id="KW-1185">Reference proteome</keyword>
<gene>
    <name evidence="5" type="ORF">SAMN04490244_11653</name>
</gene>
<dbReference type="PANTHER" id="PTHR37423">
    <property type="entry name" value="SOLUBLE LYTIC MUREIN TRANSGLYCOSYLASE-RELATED"/>
    <property type="match status" value="1"/>
</dbReference>
<evidence type="ECO:0000256" key="3">
    <source>
        <dbReference type="SAM" id="MobiDB-lite"/>
    </source>
</evidence>
<dbReference type="Pfam" id="PF01464">
    <property type="entry name" value="SLT"/>
    <property type="match status" value="1"/>
</dbReference>
<dbReference type="InterPro" id="IPR023346">
    <property type="entry name" value="Lysozyme-like_dom_sf"/>
</dbReference>
<dbReference type="STRING" id="641238.SAMN04490244_11653"/>
<feature type="domain" description="Transglycosylase SLT" evidence="4">
    <location>
        <begin position="95"/>
        <end position="184"/>
    </location>
</feature>
<dbReference type="RefSeq" id="WP_092696179.1">
    <property type="nucleotide sequence ID" value="NZ_FOGU01000016.1"/>
</dbReference>
<dbReference type="InterPro" id="IPR008258">
    <property type="entry name" value="Transglycosylase_SLT_dom_1"/>
</dbReference>
<dbReference type="AlphaFoldDB" id="A0A1H9X263"/>
<proteinExistence type="inferred from homology"/>
<dbReference type="CDD" id="cd00254">
    <property type="entry name" value="LT-like"/>
    <property type="match status" value="1"/>
</dbReference>
<feature type="region of interest" description="Disordered" evidence="3">
    <location>
        <begin position="1"/>
        <end position="31"/>
    </location>
</feature>
<comment type="similarity">
    <text evidence="2">Belongs to the virb1 family.</text>
</comment>
<feature type="compositionally biased region" description="Polar residues" evidence="3">
    <location>
        <begin position="12"/>
        <end position="21"/>
    </location>
</feature>
<comment type="similarity">
    <text evidence="1">Belongs to the transglycosylase Slt family.</text>
</comment>
<accession>A0A1H9X263</accession>
<protein>
    <submittedName>
        <fullName evidence="5">Transglycosylase SLT domain-containing protein</fullName>
    </submittedName>
</protein>
<dbReference type="EMBL" id="FOGU01000016">
    <property type="protein sequence ID" value="SES39977.1"/>
    <property type="molecule type" value="Genomic_DNA"/>
</dbReference>
<evidence type="ECO:0000256" key="2">
    <source>
        <dbReference type="ARBA" id="ARBA00009387"/>
    </source>
</evidence>
<evidence type="ECO:0000259" key="4">
    <source>
        <dbReference type="Pfam" id="PF01464"/>
    </source>
</evidence>
<dbReference type="SUPFAM" id="SSF53955">
    <property type="entry name" value="Lysozyme-like"/>
    <property type="match status" value="1"/>
</dbReference>
<name>A0A1H9X263_9RHOB</name>
<dbReference type="PANTHER" id="PTHR37423:SF2">
    <property type="entry name" value="MEMBRANE-BOUND LYTIC MUREIN TRANSGLYCOSYLASE C"/>
    <property type="match status" value="1"/>
</dbReference>
<sequence length="204" mass="22205">MVMVMRSDGSLEAQSPQNGFSRTYGDARRSDGDSIFLFDENEEDEEDGEAEAAVQVPRAVVPPAAVLQAIDTTAMRYGSHPALRRVGMSVSDWRRFFRANIEIESAYDPNARSHVGAIGLGQLMPATASTLGVDPHDWQENLDGSARYLLTQLARFQDPRLALAAYNAGPAAVVENGGIPPYRETQNHVLKVMGVFARLQGDLG</sequence>
<dbReference type="Proteomes" id="UP000198885">
    <property type="component" value="Unassembled WGS sequence"/>
</dbReference>
<evidence type="ECO:0000313" key="6">
    <source>
        <dbReference type="Proteomes" id="UP000198885"/>
    </source>
</evidence>
<evidence type="ECO:0000256" key="1">
    <source>
        <dbReference type="ARBA" id="ARBA00007734"/>
    </source>
</evidence>
<dbReference type="OrthoDB" id="9815002at2"/>
<organism evidence="5 6">
    <name type="scientific">Tranquillimonas rosea</name>
    <dbReference type="NCBI Taxonomy" id="641238"/>
    <lineage>
        <taxon>Bacteria</taxon>
        <taxon>Pseudomonadati</taxon>
        <taxon>Pseudomonadota</taxon>
        <taxon>Alphaproteobacteria</taxon>
        <taxon>Rhodobacterales</taxon>
        <taxon>Roseobacteraceae</taxon>
        <taxon>Tranquillimonas</taxon>
    </lineage>
</organism>
<evidence type="ECO:0000313" key="5">
    <source>
        <dbReference type="EMBL" id="SES39977.1"/>
    </source>
</evidence>
<dbReference type="Gene3D" id="1.10.530.10">
    <property type="match status" value="1"/>
</dbReference>
<reference evidence="5 6" key="1">
    <citation type="submission" date="2016-10" db="EMBL/GenBank/DDBJ databases">
        <authorList>
            <person name="de Groot N.N."/>
        </authorList>
    </citation>
    <scope>NUCLEOTIDE SEQUENCE [LARGE SCALE GENOMIC DNA]</scope>
    <source>
        <strain evidence="5 6">DSM 23042</strain>
    </source>
</reference>